<dbReference type="PANTHER" id="PTHR34488">
    <property type="entry name" value="SI:CH211-245H14.1-RELATED"/>
    <property type="match status" value="1"/>
</dbReference>
<sequence length="362" mass="41016">MAEEPVSFEDPQNACDRCDETTPQLVYNMAEAEEPVSIEDPQDEWDVCEDATPQMECPTLRFYSEVTGDIKKPIQDFKLFLKGTPFTEVSSSEWSDIILYVCPVDLEAGSGIETILKEMPDCKPAILVLMHHTDDPAYVVLDSSSYENERGILIVHLLYHEDKGLLECQKNDEARKKILETLTSSEKWDECEDAKDIECPSVRFHSIVPGSIRKYIRTFKTSLVDSPNVTEVSTSEWSDVTLAFCPIVSRVGTDIEAALKNIEGTKPAILVAMHHTFEPEYVIPDTSRFGRDKGVLIVDCLFHEDSGLLKCKVNQEAEEVIKRCLYEEYKTKTSHSSQTVDSNSDPTTWPASNTLWPIRLFW</sequence>
<accession>A0AAV6GQJ2</accession>
<name>A0AAV6GQJ2_9TELE</name>
<dbReference type="AlphaFoldDB" id="A0AAV6GQJ2"/>
<gene>
    <name evidence="1" type="ORF">AALO_G00113580</name>
</gene>
<reference evidence="1" key="1">
    <citation type="submission" date="2020-10" db="EMBL/GenBank/DDBJ databases">
        <title>Chromosome-scale genome assembly of the Allis shad, Alosa alosa.</title>
        <authorList>
            <person name="Margot Z."/>
            <person name="Christophe K."/>
            <person name="Cabau C."/>
            <person name="Louis A."/>
            <person name="Berthelot C."/>
            <person name="Parey E."/>
            <person name="Roest Crollius H."/>
            <person name="Montfort J."/>
            <person name="Robinson-Rechavi M."/>
            <person name="Bucao C."/>
            <person name="Bouchez O."/>
            <person name="Gislard M."/>
            <person name="Lluch J."/>
            <person name="Milhes M."/>
            <person name="Lampietro C."/>
            <person name="Lopez Roques C."/>
            <person name="Donnadieu C."/>
            <person name="Braasch I."/>
            <person name="Desvignes T."/>
            <person name="Postlethwait J."/>
            <person name="Bobe J."/>
            <person name="Guiguen Y."/>
        </authorList>
    </citation>
    <scope>NUCLEOTIDE SEQUENCE</scope>
    <source>
        <strain evidence="1">M-15738</strain>
        <tissue evidence="1">Blood</tissue>
    </source>
</reference>
<organism evidence="1 2">
    <name type="scientific">Alosa alosa</name>
    <name type="common">allis shad</name>
    <dbReference type="NCBI Taxonomy" id="278164"/>
    <lineage>
        <taxon>Eukaryota</taxon>
        <taxon>Metazoa</taxon>
        <taxon>Chordata</taxon>
        <taxon>Craniata</taxon>
        <taxon>Vertebrata</taxon>
        <taxon>Euteleostomi</taxon>
        <taxon>Actinopterygii</taxon>
        <taxon>Neopterygii</taxon>
        <taxon>Teleostei</taxon>
        <taxon>Clupei</taxon>
        <taxon>Clupeiformes</taxon>
        <taxon>Clupeoidei</taxon>
        <taxon>Clupeidae</taxon>
        <taxon>Alosa</taxon>
    </lineage>
</organism>
<evidence type="ECO:0000313" key="2">
    <source>
        <dbReference type="Proteomes" id="UP000823561"/>
    </source>
</evidence>
<keyword evidence="2" id="KW-1185">Reference proteome</keyword>
<protein>
    <submittedName>
        <fullName evidence="1">Uncharacterized protein</fullName>
    </submittedName>
</protein>
<proteinExistence type="predicted"/>
<dbReference type="PANTHER" id="PTHR34488:SF1">
    <property type="entry name" value="SI:CH211-245H14.1-RELATED"/>
    <property type="match status" value="1"/>
</dbReference>
<dbReference type="Proteomes" id="UP000823561">
    <property type="component" value="Chromosome 8"/>
</dbReference>
<evidence type="ECO:0000313" key="1">
    <source>
        <dbReference type="EMBL" id="KAG5277105.1"/>
    </source>
</evidence>
<dbReference type="EMBL" id="JADWDJ010000008">
    <property type="protein sequence ID" value="KAG5277105.1"/>
    <property type="molecule type" value="Genomic_DNA"/>
</dbReference>
<comment type="caution">
    <text evidence="1">The sequence shown here is derived from an EMBL/GenBank/DDBJ whole genome shotgun (WGS) entry which is preliminary data.</text>
</comment>